<gene>
    <name evidence="2" type="ORF">CWE09_10325</name>
</gene>
<evidence type="ECO:0000256" key="1">
    <source>
        <dbReference type="SAM" id="SignalP"/>
    </source>
</evidence>
<accession>A0A432W4D6</accession>
<evidence type="ECO:0000313" key="3">
    <source>
        <dbReference type="Proteomes" id="UP000288293"/>
    </source>
</evidence>
<keyword evidence="3" id="KW-1185">Reference proteome</keyword>
<dbReference type="OrthoDB" id="6708408at2"/>
<keyword evidence="1" id="KW-0732">Signal</keyword>
<feature type="chain" id="PRO_5019253091" description="TIGR04219 family outer membrane beta-barrel protein" evidence="1">
    <location>
        <begin position="23"/>
        <end position="238"/>
    </location>
</feature>
<comment type="caution">
    <text evidence="2">The sequence shown here is derived from an EMBL/GenBank/DDBJ whole genome shotgun (WGS) entry which is preliminary data.</text>
</comment>
<organism evidence="2 3">
    <name type="scientific">Aliidiomarina minuta</name>
    <dbReference type="NCBI Taxonomy" id="880057"/>
    <lineage>
        <taxon>Bacteria</taxon>
        <taxon>Pseudomonadati</taxon>
        <taxon>Pseudomonadota</taxon>
        <taxon>Gammaproteobacteria</taxon>
        <taxon>Alteromonadales</taxon>
        <taxon>Idiomarinaceae</taxon>
        <taxon>Aliidiomarina</taxon>
    </lineage>
</organism>
<name>A0A432W4D6_9GAMM</name>
<dbReference type="NCBIfam" id="TIGR04219">
    <property type="entry name" value="OMP_w_GlyGly"/>
    <property type="match status" value="1"/>
</dbReference>
<proteinExistence type="predicted"/>
<evidence type="ECO:0000313" key="2">
    <source>
        <dbReference type="EMBL" id="RUO24267.1"/>
    </source>
</evidence>
<dbReference type="InterPro" id="IPR026387">
    <property type="entry name" value="OMP_w_GlyGly"/>
</dbReference>
<reference evidence="2 3" key="1">
    <citation type="journal article" date="2011" name="Front. Microbiol.">
        <title>Genomic signatures of strain selection and enhancement in Bacillus atrophaeus var. globigii, a historical biowarfare simulant.</title>
        <authorList>
            <person name="Gibbons H.S."/>
            <person name="Broomall S.M."/>
            <person name="McNew L.A."/>
            <person name="Daligault H."/>
            <person name="Chapman C."/>
            <person name="Bruce D."/>
            <person name="Karavis M."/>
            <person name="Krepps M."/>
            <person name="McGregor P.A."/>
            <person name="Hong C."/>
            <person name="Park K.H."/>
            <person name="Akmal A."/>
            <person name="Feldman A."/>
            <person name="Lin J.S."/>
            <person name="Chang W.E."/>
            <person name="Higgs B.W."/>
            <person name="Demirev P."/>
            <person name="Lindquist J."/>
            <person name="Liem A."/>
            <person name="Fochler E."/>
            <person name="Read T.D."/>
            <person name="Tapia R."/>
            <person name="Johnson S."/>
            <person name="Bishop-Lilly K.A."/>
            <person name="Detter C."/>
            <person name="Han C."/>
            <person name="Sozhamannan S."/>
            <person name="Rosenzweig C.N."/>
            <person name="Skowronski E.W."/>
        </authorList>
    </citation>
    <scope>NUCLEOTIDE SEQUENCE [LARGE SCALE GENOMIC DNA]</scope>
    <source>
        <strain evidence="2 3">MLST1</strain>
    </source>
</reference>
<dbReference type="RefSeq" id="WP_126803968.1">
    <property type="nucleotide sequence ID" value="NZ_PIPL01000002.1"/>
</dbReference>
<feature type="signal peptide" evidence="1">
    <location>
        <begin position="1"/>
        <end position="22"/>
    </location>
</feature>
<dbReference type="Proteomes" id="UP000288293">
    <property type="component" value="Unassembled WGS sequence"/>
</dbReference>
<dbReference type="EMBL" id="PIPL01000002">
    <property type="protein sequence ID" value="RUO24267.1"/>
    <property type="molecule type" value="Genomic_DNA"/>
</dbReference>
<evidence type="ECO:0008006" key="4">
    <source>
        <dbReference type="Google" id="ProtNLM"/>
    </source>
</evidence>
<sequence>MKKAGLVAVAAFMAVSAAPAKADWIFGVYAEGQYWAPEATGSYGSQGNQVDYDFEDEGQLQLAVALHHPIPLLPNIRLERQELETTGFRSGADSATATQHTVDLQHDTITLYYRLLDNRLARIHFGVSAKRFDGYVGETMSGNGYQVDETIPTAYLMGSVGLPFTGLSAYARGHLLAFDDNKVQDIEAGLQYRLFNTPLLDGNLQLGYRAFNLELDNVAGLYTDFEFKGPFLGFQLHF</sequence>
<dbReference type="AlphaFoldDB" id="A0A432W4D6"/>
<protein>
    <recommendedName>
        <fullName evidence="4">TIGR04219 family outer membrane beta-barrel protein</fullName>
    </recommendedName>
</protein>